<proteinExistence type="predicted"/>
<dbReference type="Proteomes" id="UP000319756">
    <property type="component" value="Chromosome"/>
</dbReference>
<keyword evidence="2" id="KW-1185">Reference proteome</keyword>
<organism evidence="1 2">
    <name type="scientific">Salicibibacter halophilus</name>
    <dbReference type="NCBI Taxonomy" id="2502791"/>
    <lineage>
        <taxon>Bacteria</taxon>
        <taxon>Bacillati</taxon>
        <taxon>Bacillota</taxon>
        <taxon>Bacilli</taxon>
        <taxon>Bacillales</taxon>
        <taxon>Bacillaceae</taxon>
        <taxon>Salicibibacter</taxon>
    </lineage>
</organism>
<dbReference type="RefSeq" id="WP_142090833.1">
    <property type="nucleotide sequence ID" value="NZ_CP035485.1"/>
</dbReference>
<evidence type="ECO:0000313" key="2">
    <source>
        <dbReference type="Proteomes" id="UP000319756"/>
    </source>
</evidence>
<name>A0A514LKE0_9BACI</name>
<dbReference type="AlphaFoldDB" id="A0A514LKE0"/>
<dbReference type="EMBL" id="CP035485">
    <property type="protein sequence ID" value="QDI92324.1"/>
    <property type="molecule type" value="Genomic_DNA"/>
</dbReference>
<evidence type="ECO:0000313" key="1">
    <source>
        <dbReference type="EMBL" id="QDI92324.1"/>
    </source>
</evidence>
<protein>
    <submittedName>
        <fullName evidence="1">Uncharacterized protein</fullName>
    </submittedName>
</protein>
<gene>
    <name evidence="1" type="ORF">EPH95_14920</name>
</gene>
<reference evidence="2" key="1">
    <citation type="submission" date="2019-01" db="EMBL/GenBank/DDBJ databases">
        <title>Genomic analysis of Salicibibacter sp. NKC3-5.</title>
        <authorList>
            <person name="Oh Y.J."/>
        </authorList>
    </citation>
    <scope>NUCLEOTIDE SEQUENCE [LARGE SCALE GENOMIC DNA]</scope>
    <source>
        <strain evidence="2">NKC3-5</strain>
    </source>
</reference>
<accession>A0A514LKE0</accession>
<dbReference type="KEGG" id="sale:EPH95_14920"/>
<dbReference type="OrthoDB" id="2944030at2"/>
<sequence>MNENPEQTSVYEYLESLEEYGQFEDNNEIPEPETYVPDPLIWETTNEQMWFSGDTIYQEIFETTFSGLIIG</sequence>